<organism evidence="3 4">
    <name type="scientific">Polarella glacialis</name>
    <name type="common">Dinoflagellate</name>
    <dbReference type="NCBI Taxonomy" id="89957"/>
    <lineage>
        <taxon>Eukaryota</taxon>
        <taxon>Sar</taxon>
        <taxon>Alveolata</taxon>
        <taxon>Dinophyceae</taxon>
        <taxon>Suessiales</taxon>
        <taxon>Suessiaceae</taxon>
        <taxon>Polarella</taxon>
    </lineage>
</organism>
<comment type="caution">
    <text evidence="3">The sequence shown here is derived from an EMBL/GenBank/DDBJ whole genome shotgun (WGS) entry which is preliminary data.</text>
</comment>
<dbReference type="AlphaFoldDB" id="A0A813DFY4"/>
<evidence type="ECO:0000313" key="3">
    <source>
        <dbReference type="EMBL" id="CAE8586562.1"/>
    </source>
</evidence>
<reference evidence="3" key="1">
    <citation type="submission" date="2021-02" db="EMBL/GenBank/DDBJ databases">
        <authorList>
            <person name="Dougan E. K."/>
            <person name="Rhodes N."/>
            <person name="Thang M."/>
            <person name="Chan C."/>
        </authorList>
    </citation>
    <scope>NUCLEOTIDE SEQUENCE</scope>
</reference>
<dbReference type="Proteomes" id="UP000654075">
    <property type="component" value="Unassembled WGS sequence"/>
</dbReference>
<proteinExistence type="predicted"/>
<dbReference type="Pfam" id="PF04059">
    <property type="entry name" value="RRM_2"/>
    <property type="match status" value="1"/>
</dbReference>
<evidence type="ECO:0000313" key="4">
    <source>
        <dbReference type="Proteomes" id="UP000654075"/>
    </source>
</evidence>
<feature type="region of interest" description="Disordered" evidence="1">
    <location>
        <begin position="232"/>
        <end position="262"/>
    </location>
</feature>
<dbReference type="EMBL" id="CAJNNV010002124">
    <property type="protein sequence ID" value="CAE8586562.1"/>
    <property type="molecule type" value="Genomic_DNA"/>
</dbReference>
<dbReference type="InterPro" id="IPR035979">
    <property type="entry name" value="RBD_domain_sf"/>
</dbReference>
<dbReference type="InterPro" id="IPR012677">
    <property type="entry name" value="Nucleotide-bd_a/b_plait_sf"/>
</dbReference>
<dbReference type="Gene3D" id="3.30.70.330">
    <property type="match status" value="1"/>
</dbReference>
<dbReference type="OrthoDB" id="417481at2759"/>
<dbReference type="InterPro" id="IPR007201">
    <property type="entry name" value="Mei2-like_Rrm_C"/>
</dbReference>
<dbReference type="GO" id="GO:0003676">
    <property type="term" value="F:nucleic acid binding"/>
    <property type="evidence" value="ECO:0007669"/>
    <property type="project" value="InterPro"/>
</dbReference>
<evidence type="ECO:0000259" key="2">
    <source>
        <dbReference type="Pfam" id="PF04059"/>
    </source>
</evidence>
<sequence length="444" mass="49702">MAQQLLRMVERRTFLEVDVPDLEEFGVGGPLRRAKSDFMVDYVHDEDYEPCSSHTSASAGEACGSSLGSDSRSVSKEAYGSSYGSDSRSELPELSFEEEQDSTVKCLERSPQSGFEDSDIPVFEDAVGEWNVQAQQSMWGQQSSCQQVVYCVGWMPMSNQEPLQQADVQNQSHPAGTCYGAYGSGMQWQGSPDDASNVDDRAQQAHELQVLAEQHMAMANHMRQMQQQLEAQWSPAQSAGYQKPNRSEMASAQSRPQAMPQGHTRVQQQVARTVVVPEELQEQDPTTLILRNLPKSYTRDMLLRLLRDQGFATSFDFIYLPLNFQGWSGFGYAFVNFRSHSESLRATGVFQDFQDKECQDWTNPCQVGWASPLQGLAAHVDRYRNSPVMSEEVPDACRPMLFKDGMPIPFPAPTKRVRMPRRHGKGRLDTDVQVELDGEAVVGA</sequence>
<name>A0A813DFY4_POLGL</name>
<keyword evidence="4" id="KW-1185">Reference proteome</keyword>
<accession>A0A813DFY4</accession>
<feature type="domain" description="Mei2-like C-terminal RNA recognition motif" evidence="2">
    <location>
        <begin position="286"/>
        <end position="343"/>
    </location>
</feature>
<protein>
    <recommendedName>
        <fullName evidence="2">Mei2-like C-terminal RNA recognition motif domain-containing protein</fullName>
    </recommendedName>
</protein>
<dbReference type="SUPFAM" id="SSF54928">
    <property type="entry name" value="RNA-binding domain, RBD"/>
    <property type="match status" value="1"/>
</dbReference>
<gene>
    <name evidence="3" type="ORF">PGLA1383_LOCUS5418</name>
</gene>
<feature type="region of interest" description="Disordered" evidence="1">
    <location>
        <begin position="48"/>
        <end position="118"/>
    </location>
</feature>
<evidence type="ECO:0000256" key="1">
    <source>
        <dbReference type="SAM" id="MobiDB-lite"/>
    </source>
</evidence>